<evidence type="ECO:0000256" key="4">
    <source>
        <dbReference type="ARBA" id="ARBA00023125"/>
    </source>
</evidence>
<accession>A0ABT8TP59</accession>
<evidence type="ECO:0000256" key="5">
    <source>
        <dbReference type="ARBA" id="ARBA00023163"/>
    </source>
</evidence>
<dbReference type="CDD" id="cd17574">
    <property type="entry name" value="REC_OmpR"/>
    <property type="match status" value="1"/>
</dbReference>
<protein>
    <submittedName>
        <fullName evidence="9">Response regulator</fullName>
    </submittedName>
</protein>
<evidence type="ECO:0000256" key="3">
    <source>
        <dbReference type="ARBA" id="ARBA00023015"/>
    </source>
</evidence>
<gene>
    <name evidence="9" type="ORF">QWJ41_05480</name>
</gene>
<dbReference type="SUPFAM" id="SSF52172">
    <property type="entry name" value="CheY-like"/>
    <property type="match status" value="1"/>
</dbReference>
<reference evidence="9" key="1">
    <citation type="submission" date="2023-06" db="EMBL/GenBank/DDBJ databases">
        <title>Genome sequence of Nocardioides sp. SOB44.</title>
        <authorList>
            <person name="Zhang G."/>
        </authorList>
    </citation>
    <scope>NUCLEOTIDE SEQUENCE</scope>
    <source>
        <strain evidence="9">SOB44</strain>
    </source>
</reference>
<organism evidence="9 10">
    <name type="scientific">Nocardioides cremeus</name>
    <dbReference type="NCBI Taxonomy" id="3058044"/>
    <lineage>
        <taxon>Bacteria</taxon>
        <taxon>Bacillati</taxon>
        <taxon>Actinomycetota</taxon>
        <taxon>Actinomycetes</taxon>
        <taxon>Propionibacteriales</taxon>
        <taxon>Nocardioidaceae</taxon>
        <taxon>Nocardioides</taxon>
    </lineage>
</organism>
<sequence>MATILVVDDDADIRELVELALSSEGHLVATARDGAAALEHLDEHQVDLAVVDVTMPVLGGIGFTAALRSLERRSYGRRPRTSVVLLSALTSPDDIDAGLAAGADGYLPKPFRIADLLRVVRVHLARRERARAGDDADDGEAVEDLCGAWRSR</sequence>
<dbReference type="Gene3D" id="3.40.50.2300">
    <property type="match status" value="1"/>
</dbReference>
<evidence type="ECO:0000256" key="7">
    <source>
        <dbReference type="SAM" id="Phobius"/>
    </source>
</evidence>
<feature type="transmembrane region" description="Helical" evidence="7">
    <location>
        <begin position="48"/>
        <end position="70"/>
    </location>
</feature>
<dbReference type="InterPro" id="IPR039420">
    <property type="entry name" value="WalR-like"/>
</dbReference>
<keyword evidence="4" id="KW-0238">DNA-binding</keyword>
<evidence type="ECO:0000256" key="6">
    <source>
        <dbReference type="PROSITE-ProRule" id="PRU00169"/>
    </source>
</evidence>
<evidence type="ECO:0000256" key="1">
    <source>
        <dbReference type="ARBA" id="ARBA00022553"/>
    </source>
</evidence>
<keyword evidence="7" id="KW-1133">Transmembrane helix</keyword>
<keyword evidence="3" id="KW-0805">Transcription regulation</keyword>
<keyword evidence="7" id="KW-0812">Transmembrane</keyword>
<evidence type="ECO:0000259" key="8">
    <source>
        <dbReference type="PROSITE" id="PS50110"/>
    </source>
</evidence>
<feature type="modified residue" description="4-aspartylphosphate" evidence="6">
    <location>
        <position position="52"/>
    </location>
</feature>
<keyword evidence="7" id="KW-0472">Membrane</keyword>
<evidence type="ECO:0000313" key="10">
    <source>
        <dbReference type="Proteomes" id="UP001168363"/>
    </source>
</evidence>
<feature type="domain" description="Response regulatory" evidence="8">
    <location>
        <begin position="3"/>
        <end position="124"/>
    </location>
</feature>
<dbReference type="PANTHER" id="PTHR48111:SF1">
    <property type="entry name" value="TWO-COMPONENT RESPONSE REGULATOR ORR33"/>
    <property type="match status" value="1"/>
</dbReference>
<dbReference type="Pfam" id="PF00072">
    <property type="entry name" value="Response_reg"/>
    <property type="match status" value="1"/>
</dbReference>
<name>A0ABT8TP59_9ACTN</name>
<evidence type="ECO:0000313" key="9">
    <source>
        <dbReference type="EMBL" id="MDO3395159.1"/>
    </source>
</evidence>
<keyword evidence="2" id="KW-0902">Two-component regulatory system</keyword>
<evidence type="ECO:0000256" key="2">
    <source>
        <dbReference type="ARBA" id="ARBA00023012"/>
    </source>
</evidence>
<dbReference type="PANTHER" id="PTHR48111">
    <property type="entry name" value="REGULATOR OF RPOS"/>
    <property type="match status" value="1"/>
</dbReference>
<dbReference type="SMART" id="SM00448">
    <property type="entry name" value="REC"/>
    <property type="match status" value="1"/>
</dbReference>
<dbReference type="PROSITE" id="PS50110">
    <property type="entry name" value="RESPONSE_REGULATORY"/>
    <property type="match status" value="1"/>
</dbReference>
<keyword evidence="10" id="KW-1185">Reference proteome</keyword>
<keyword evidence="5" id="KW-0804">Transcription</keyword>
<comment type="caution">
    <text evidence="9">The sequence shown here is derived from an EMBL/GenBank/DDBJ whole genome shotgun (WGS) entry which is preliminary data.</text>
</comment>
<dbReference type="EMBL" id="JAULSC010000003">
    <property type="protein sequence ID" value="MDO3395159.1"/>
    <property type="molecule type" value="Genomic_DNA"/>
</dbReference>
<keyword evidence="1 6" id="KW-0597">Phosphoprotein</keyword>
<dbReference type="InterPro" id="IPR001789">
    <property type="entry name" value="Sig_transdc_resp-reg_receiver"/>
</dbReference>
<dbReference type="InterPro" id="IPR011006">
    <property type="entry name" value="CheY-like_superfamily"/>
</dbReference>
<proteinExistence type="predicted"/>
<dbReference type="Proteomes" id="UP001168363">
    <property type="component" value="Unassembled WGS sequence"/>
</dbReference>
<dbReference type="RefSeq" id="WP_302706272.1">
    <property type="nucleotide sequence ID" value="NZ_JAULSC010000003.1"/>
</dbReference>